<organism evidence="2 3">
    <name type="scientific">Cohnella xylanilytica</name>
    <dbReference type="NCBI Taxonomy" id="557555"/>
    <lineage>
        <taxon>Bacteria</taxon>
        <taxon>Bacillati</taxon>
        <taxon>Bacillota</taxon>
        <taxon>Bacilli</taxon>
        <taxon>Bacillales</taxon>
        <taxon>Paenibacillaceae</taxon>
        <taxon>Cohnella</taxon>
    </lineage>
</organism>
<proteinExistence type="predicted"/>
<evidence type="ECO:0000313" key="2">
    <source>
        <dbReference type="EMBL" id="MBB6696086.1"/>
    </source>
</evidence>
<dbReference type="AlphaFoldDB" id="A0A841U627"/>
<evidence type="ECO:0000256" key="1">
    <source>
        <dbReference type="SAM" id="Phobius"/>
    </source>
</evidence>
<keyword evidence="1" id="KW-0472">Membrane</keyword>
<feature type="transmembrane region" description="Helical" evidence="1">
    <location>
        <begin position="117"/>
        <end position="138"/>
    </location>
</feature>
<feature type="transmembrane region" description="Helical" evidence="1">
    <location>
        <begin position="29"/>
        <end position="48"/>
    </location>
</feature>
<gene>
    <name evidence="2" type="ORF">H7B90_32325</name>
</gene>
<keyword evidence="3" id="KW-1185">Reference proteome</keyword>
<name>A0A841U627_9BACL</name>
<comment type="caution">
    <text evidence="2">The sequence shown here is derived from an EMBL/GenBank/DDBJ whole genome shotgun (WGS) entry which is preliminary data.</text>
</comment>
<reference evidence="2 3" key="1">
    <citation type="submission" date="2020-08" db="EMBL/GenBank/DDBJ databases">
        <title>Cohnella phylogeny.</title>
        <authorList>
            <person name="Dunlap C."/>
        </authorList>
    </citation>
    <scope>NUCLEOTIDE SEQUENCE [LARGE SCALE GENOMIC DNA]</scope>
    <source>
        <strain evidence="2 3">DSM 25239</strain>
    </source>
</reference>
<dbReference type="EMBL" id="JACJVR010000175">
    <property type="protein sequence ID" value="MBB6696086.1"/>
    <property type="molecule type" value="Genomic_DNA"/>
</dbReference>
<dbReference type="RefSeq" id="WP_185140025.1">
    <property type="nucleotide sequence ID" value="NZ_BORM01000002.1"/>
</dbReference>
<keyword evidence="1" id="KW-0812">Transmembrane</keyword>
<evidence type="ECO:0000313" key="3">
    <source>
        <dbReference type="Proteomes" id="UP000553776"/>
    </source>
</evidence>
<dbReference type="Proteomes" id="UP000553776">
    <property type="component" value="Unassembled WGS sequence"/>
</dbReference>
<accession>A0A841U627</accession>
<sequence length="148" mass="16452">MLVATHMMAASALCEFAQATRLYKEKPKAWRPAILLLAFASHFALDAIPHYDLGVLPNGIIGACVIAFLLYEARKTGDGLLLAAAFLGALPDALFFLEWGTPVDRFHYWIHFRSANPLPFFLVILELAVVPALAFVLARRRSIVRSDR</sequence>
<protein>
    <submittedName>
        <fullName evidence="2">Uncharacterized protein</fullName>
    </submittedName>
</protein>
<keyword evidence="1" id="KW-1133">Transmembrane helix</keyword>
<feature type="transmembrane region" description="Helical" evidence="1">
    <location>
        <begin position="80"/>
        <end position="97"/>
    </location>
</feature>
<feature type="transmembrane region" description="Helical" evidence="1">
    <location>
        <begin position="54"/>
        <end position="73"/>
    </location>
</feature>